<dbReference type="RefSeq" id="WP_058509097.1">
    <property type="nucleotide sequence ID" value="NZ_LNYY01000001.1"/>
</dbReference>
<keyword evidence="2" id="KW-1185">Reference proteome</keyword>
<name>A0A0W0ZRK6_9GAMM</name>
<organism evidence="1 2">
    <name type="scientific">Legionella steelei</name>
    <dbReference type="NCBI Taxonomy" id="947033"/>
    <lineage>
        <taxon>Bacteria</taxon>
        <taxon>Pseudomonadati</taxon>
        <taxon>Pseudomonadota</taxon>
        <taxon>Gammaproteobacteria</taxon>
        <taxon>Legionellales</taxon>
        <taxon>Legionellaceae</taxon>
        <taxon>Legionella</taxon>
    </lineage>
</organism>
<dbReference type="Gene3D" id="3.10.20.30">
    <property type="match status" value="1"/>
</dbReference>
<dbReference type="Proteomes" id="UP000054926">
    <property type="component" value="Unassembled WGS sequence"/>
</dbReference>
<sequence>MYEYQLIEFSSERKEIQLVSNKSNLQQILAEFYKEKYEQLFDEEGCSKGYISVFINSKQMTSTKDITLRFNDEICIVASISGG</sequence>
<dbReference type="InterPro" id="IPR012675">
    <property type="entry name" value="Beta-grasp_dom_sf"/>
</dbReference>
<dbReference type="STRING" id="947033.Lste_0078"/>
<dbReference type="InterPro" id="IPR016155">
    <property type="entry name" value="Mopterin_synth/thiamin_S_b"/>
</dbReference>
<dbReference type="AlphaFoldDB" id="A0A0W0ZRK6"/>
<dbReference type="PATRIC" id="fig|947033.5.peg.88"/>
<gene>
    <name evidence="1" type="ORF">Lste_0078</name>
</gene>
<dbReference type="OrthoDB" id="5638529at2"/>
<evidence type="ECO:0000313" key="2">
    <source>
        <dbReference type="Proteomes" id="UP000054926"/>
    </source>
</evidence>
<accession>A0A0W0ZRK6</accession>
<dbReference type="SUPFAM" id="SSF54285">
    <property type="entry name" value="MoaD/ThiS"/>
    <property type="match status" value="1"/>
</dbReference>
<reference evidence="1 2" key="1">
    <citation type="submission" date="2015-11" db="EMBL/GenBank/DDBJ databases">
        <title>Genomic analysis of 38 Legionella species identifies large and diverse effector repertoires.</title>
        <authorList>
            <person name="Burstein D."/>
            <person name="Amaro F."/>
            <person name="Zusman T."/>
            <person name="Lifshitz Z."/>
            <person name="Cohen O."/>
            <person name="Gilbert J.A."/>
            <person name="Pupko T."/>
            <person name="Shuman H.A."/>
            <person name="Segal G."/>
        </authorList>
    </citation>
    <scope>NUCLEOTIDE SEQUENCE [LARGE SCALE GENOMIC DNA]</scope>
    <source>
        <strain evidence="1 2">IMVS3376</strain>
    </source>
</reference>
<protein>
    <submittedName>
        <fullName evidence="1">Putative molybdopterin converting factor 2 (Subunit 1)</fullName>
    </submittedName>
</protein>
<comment type="caution">
    <text evidence="1">The sequence shown here is derived from an EMBL/GenBank/DDBJ whole genome shotgun (WGS) entry which is preliminary data.</text>
</comment>
<evidence type="ECO:0000313" key="1">
    <source>
        <dbReference type="EMBL" id="KTD71793.1"/>
    </source>
</evidence>
<proteinExistence type="predicted"/>
<dbReference type="EMBL" id="LNYY01000001">
    <property type="protein sequence ID" value="KTD71793.1"/>
    <property type="molecule type" value="Genomic_DNA"/>
</dbReference>